<dbReference type="CDD" id="cd21452">
    <property type="entry name" value="DLC-like_DYNLL1_DYNLL2"/>
    <property type="match status" value="1"/>
</dbReference>
<dbReference type="GO" id="GO:0051028">
    <property type="term" value="P:mRNA transport"/>
    <property type="evidence" value="ECO:0007669"/>
    <property type="project" value="UniProtKB-KW"/>
</dbReference>
<evidence type="ECO:0000313" key="15">
    <source>
        <dbReference type="Proteomes" id="UP000324629"/>
    </source>
</evidence>
<keyword evidence="15" id="KW-1185">Reference proteome</keyword>
<evidence type="ECO:0000256" key="5">
    <source>
        <dbReference type="ARBA" id="ARBA00022490"/>
    </source>
</evidence>
<dbReference type="GO" id="GO:0005874">
    <property type="term" value="C:microtubule"/>
    <property type="evidence" value="ECO:0007669"/>
    <property type="project" value="UniProtKB-KW"/>
</dbReference>
<dbReference type="InterPro" id="IPR037177">
    <property type="entry name" value="DLC_sf"/>
</dbReference>
<name>A0A5J4NAK5_9TREM</name>
<dbReference type="GO" id="GO:0045505">
    <property type="term" value="F:dynein intermediate chain binding"/>
    <property type="evidence" value="ECO:0007669"/>
    <property type="project" value="TreeGrafter"/>
</dbReference>
<dbReference type="Proteomes" id="UP000324629">
    <property type="component" value="Unassembled WGS sequence"/>
</dbReference>
<keyword evidence="9 13" id="KW-0243">Dynein</keyword>
<dbReference type="InterPro" id="IPR001372">
    <property type="entry name" value="Dynein_light_chain_typ-1/2"/>
</dbReference>
<keyword evidence="10 13" id="KW-0505">Motor protein</keyword>
<dbReference type="InterPro" id="IPR019763">
    <property type="entry name" value="Dynein_light_1/2_CS"/>
</dbReference>
<sequence>MTEGKPSVKSSDMPDDMREEVLKIAVDALKNSDVEKDIAGGLKESLDQKYGPNWHCVVGKHFGSKVSHEAGTFLFFYIGNRAFQVYKFG</sequence>
<evidence type="ECO:0000256" key="11">
    <source>
        <dbReference type="ARBA" id="ARBA00023212"/>
    </source>
</evidence>
<dbReference type="EMBL" id="QNGE01004677">
    <property type="protein sequence ID" value="KAA3672651.1"/>
    <property type="molecule type" value="Genomic_DNA"/>
</dbReference>
<evidence type="ECO:0000256" key="8">
    <source>
        <dbReference type="ARBA" id="ARBA00022927"/>
    </source>
</evidence>
<protein>
    <recommendedName>
        <fullName evidence="13">Dynein light chain</fullName>
    </recommendedName>
</protein>
<comment type="similarity">
    <text evidence="3 13">Belongs to the dynein light chain family.</text>
</comment>
<evidence type="ECO:0000256" key="7">
    <source>
        <dbReference type="ARBA" id="ARBA00022816"/>
    </source>
</evidence>
<dbReference type="AlphaFoldDB" id="A0A5J4NAK5"/>
<evidence type="ECO:0000313" key="14">
    <source>
        <dbReference type="EMBL" id="KAA3672651.1"/>
    </source>
</evidence>
<dbReference type="GO" id="GO:0005634">
    <property type="term" value="C:nucleus"/>
    <property type="evidence" value="ECO:0007669"/>
    <property type="project" value="UniProtKB-SubCell"/>
</dbReference>
<dbReference type="FunFam" id="3.30.740.10:FF:000005">
    <property type="entry name" value="Dynein light chain"/>
    <property type="match status" value="1"/>
</dbReference>
<dbReference type="SUPFAM" id="SSF54648">
    <property type="entry name" value="DLC"/>
    <property type="match status" value="1"/>
</dbReference>
<keyword evidence="8" id="KW-0653">Protein transport</keyword>
<dbReference type="PROSITE" id="PS01239">
    <property type="entry name" value="DYNEIN_LIGHT_1"/>
    <property type="match status" value="1"/>
</dbReference>
<evidence type="ECO:0000256" key="4">
    <source>
        <dbReference type="ARBA" id="ARBA00022448"/>
    </source>
</evidence>
<dbReference type="GO" id="GO:0015031">
    <property type="term" value="P:protein transport"/>
    <property type="evidence" value="ECO:0007669"/>
    <property type="project" value="UniProtKB-KW"/>
</dbReference>
<dbReference type="GO" id="GO:0007017">
    <property type="term" value="P:microtubule-based process"/>
    <property type="evidence" value="ECO:0007669"/>
    <property type="project" value="InterPro"/>
</dbReference>
<evidence type="ECO:0000256" key="12">
    <source>
        <dbReference type="ARBA" id="ARBA00023242"/>
    </source>
</evidence>
<organism evidence="14 15">
    <name type="scientific">Paragonimus westermani</name>
    <dbReference type="NCBI Taxonomy" id="34504"/>
    <lineage>
        <taxon>Eukaryota</taxon>
        <taxon>Metazoa</taxon>
        <taxon>Spiralia</taxon>
        <taxon>Lophotrochozoa</taxon>
        <taxon>Platyhelminthes</taxon>
        <taxon>Trematoda</taxon>
        <taxon>Digenea</taxon>
        <taxon>Plagiorchiida</taxon>
        <taxon>Troglotremata</taxon>
        <taxon>Troglotrematidae</taxon>
        <taxon>Paragonimus</taxon>
    </lineage>
</organism>
<dbReference type="GO" id="GO:0005868">
    <property type="term" value="C:cytoplasmic dynein complex"/>
    <property type="evidence" value="ECO:0007669"/>
    <property type="project" value="TreeGrafter"/>
</dbReference>
<evidence type="ECO:0000256" key="6">
    <source>
        <dbReference type="ARBA" id="ARBA00022701"/>
    </source>
</evidence>
<accession>A0A5J4NAK5</accession>
<keyword evidence="6 13" id="KW-0493">Microtubule</keyword>
<evidence type="ECO:0000256" key="13">
    <source>
        <dbReference type="RuleBase" id="RU365010"/>
    </source>
</evidence>
<comment type="caution">
    <text evidence="14">The sequence shown here is derived from an EMBL/GenBank/DDBJ whole genome shotgun (WGS) entry which is preliminary data.</text>
</comment>
<keyword evidence="5 13" id="KW-0963">Cytoplasm</keyword>
<dbReference type="PANTHER" id="PTHR11886:SF35">
    <property type="entry name" value="DYNEIN LIGHT CHAIN"/>
    <property type="match status" value="1"/>
</dbReference>
<dbReference type="Pfam" id="PF01221">
    <property type="entry name" value="Dynein_light"/>
    <property type="match status" value="1"/>
</dbReference>
<keyword evidence="7" id="KW-0509">mRNA transport</keyword>
<evidence type="ECO:0000256" key="10">
    <source>
        <dbReference type="ARBA" id="ARBA00023175"/>
    </source>
</evidence>
<evidence type="ECO:0000256" key="2">
    <source>
        <dbReference type="ARBA" id="ARBA00004245"/>
    </source>
</evidence>
<keyword evidence="12" id="KW-0539">Nucleus</keyword>
<evidence type="ECO:0000256" key="3">
    <source>
        <dbReference type="ARBA" id="ARBA00010156"/>
    </source>
</evidence>
<dbReference type="SMART" id="SM01375">
    <property type="entry name" value="Dynein_light"/>
    <property type="match status" value="1"/>
</dbReference>
<keyword evidence="11 13" id="KW-0206">Cytoskeleton</keyword>
<proteinExistence type="inferred from homology"/>
<reference evidence="14 15" key="1">
    <citation type="journal article" date="2019" name="Gigascience">
        <title>Whole-genome sequence of the oriental lung fluke Paragonimus westermani.</title>
        <authorList>
            <person name="Oey H."/>
            <person name="Zakrzewski M."/>
            <person name="Narain K."/>
            <person name="Devi K.R."/>
            <person name="Agatsuma T."/>
            <person name="Nawaratna S."/>
            <person name="Gobert G.N."/>
            <person name="Jones M.K."/>
            <person name="Ragan M.A."/>
            <person name="McManus D.P."/>
            <person name="Krause L."/>
        </authorList>
    </citation>
    <scope>NUCLEOTIDE SEQUENCE [LARGE SCALE GENOMIC DNA]</scope>
    <source>
        <strain evidence="14 15">IND2009</strain>
    </source>
</reference>
<dbReference type="Gene3D" id="3.30.740.10">
    <property type="entry name" value="Protein Inhibitor Of Neuronal Nitric Oxide Synthase"/>
    <property type="match status" value="1"/>
</dbReference>
<comment type="subcellular location">
    <subcellularLocation>
        <location evidence="2 13">Cytoplasm</location>
        <location evidence="2 13">Cytoskeleton</location>
    </subcellularLocation>
    <subcellularLocation>
        <location evidence="1">Nucleus</location>
    </subcellularLocation>
</comment>
<evidence type="ECO:0000256" key="9">
    <source>
        <dbReference type="ARBA" id="ARBA00023017"/>
    </source>
</evidence>
<keyword evidence="4" id="KW-0813">Transport</keyword>
<evidence type="ECO:0000256" key="1">
    <source>
        <dbReference type="ARBA" id="ARBA00004123"/>
    </source>
</evidence>
<dbReference type="PANTHER" id="PTHR11886">
    <property type="entry name" value="DYNEIN LIGHT CHAIN"/>
    <property type="match status" value="1"/>
</dbReference>
<gene>
    <name evidence="14" type="ORF">DEA37_0012117</name>
</gene>